<dbReference type="EMBL" id="HBUF01373613">
    <property type="protein sequence ID" value="CAG6727287.1"/>
    <property type="molecule type" value="Transcribed_RNA"/>
</dbReference>
<dbReference type="EMBL" id="HBUF01647953">
    <property type="protein sequence ID" value="CAG6786390.1"/>
    <property type="molecule type" value="Transcribed_RNA"/>
</dbReference>
<keyword evidence="1" id="KW-0812">Transmembrane</keyword>
<dbReference type="EMBL" id="HBUF01647947">
    <property type="protein sequence ID" value="CAG6786365.1"/>
    <property type="molecule type" value="Transcribed_RNA"/>
</dbReference>
<dbReference type="EMBL" id="HBUF01647940">
    <property type="protein sequence ID" value="CAG6786326.1"/>
    <property type="molecule type" value="Transcribed_RNA"/>
</dbReference>
<evidence type="ECO:0000256" key="1">
    <source>
        <dbReference type="SAM" id="Phobius"/>
    </source>
</evidence>
<dbReference type="EMBL" id="HBUF01199978">
    <property type="protein sequence ID" value="CAG6661557.1"/>
    <property type="molecule type" value="Transcribed_RNA"/>
</dbReference>
<dbReference type="EMBL" id="HBUF01023167">
    <property type="protein sequence ID" value="CAG6611882.1"/>
    <property type="molecule type" value="Transcribed_RNA"/>
</dbReference>
<keyword evidence="1" id="KW-0472">Membrane</keyword>
<dbReference type="EMBL" id="HBUF01647932">
    <property type="protein sequence ID" value="CAG6786286.1"/>
    <property type="molecule type" value="Transcribed_RNA"/>
</dbReference>
<organism evidence="2">
    <name type="scientific">Cacopsylla melanoneura</name>
    <dbReference type="NCBI Taxonomy" id="428564"/>
    <lineage>
        <taxon>Eukaryota</taxon>
        <taxon>Metazoa</taxon>
        <taxon>Ecdysozoa</taxon>
        <taxon>Arthropoda</taxon>
        <taxon>Hexapoda</taxon>
        <taxon>Insecta</taxon>
        <taxon>Pterygota</taxon>
        <taxon>Neoptera</taxon>
        <taxon>Paraneoptera</taxon>
        <taxon>Hemiptera</taxon>
        <taxon>Sternorrhyncha</taxon>
        <taxon>Psylloidea</taxon>
        <taxon>Psyllidae</taxon>
        <taxon>Psyllinae</taxon>
        <taxon>Cacopsylla</taxon>
    </lineage>
</organism>
<evidence type="ECO:0000313" key="2">
    <source>
        <dbReference type="EMBL" id="CAG6786320.1"/>
    </source>
</evidence>
<dbReference type="EMBL" id="HBUF01647951">
    <property type="protein sequence ID" value="CAG6786383.1"/>
    <property type="molecule type" value="Transcribed_RNA"/>
</dbReference>
<dbReference type="EMBL" id="HBUF01647942">
    <property type="protein sequence ID" value="CAG6786335.1"/>
    <property type="molecule type" value="Transcribed_RNA"/>
</dbReference>
<accession>A0A8D9BJD4</accession>
<dbReference type="EMBL" id="HBUF01647944">
    <property type="protein sequence ID" value="CAG6786347.1"/>
    <property type="molecule type" value="Transcribed_RNA"/>
</dbReference>
<dbReference type="EMBL" id="HBUF01199976">
    <property type="protein sequence ID" value="CAG6661555.1"/>
    <property type="molecule type" value="Transcribed_RNA"/>
</dbReference>
<dbReference type="AlphaFoldDB" id="A0A8D9BJD4"/>
<dbReference type="EMBL" id="HBUF01647950">
    <property type="protein sequence ID" value="CAG6786376.1"/>
    <property type="molecule type" value="Transcribed_RNA"/>
</dbReference>
<dbReference type="EMBL" id="HBUF01647936">
    <property type="protein sequence ID" value="CAG6786309.1"/>
    <property type="molecule type" value="Transcribed_RNA"/>
</dbReference>
<dbReference type="EMBL" id="HBUF01647945">
    <property type="protein sequence ID" value="CAG6786352.1"/>
    <property type="molecule type" value="Transcribed_RNA"/>
</dbReference>
<dbReference type="EMBL" id="HBUF01199977">
    <property type="protein sequence ID" value="CAG6661556.1"/>
    <property type="molecule type" value="Transcribed_RNA"/>
</dbReference>
<dbReference type="EMBL" id="HBUF01647938">
    <property type="protein sequence ID" value="CAG6786320.1"/>
    <property type="molecule type" value="Transcribed_RNA"/>
</dbReference>
<sequence length="197" mass="21756">MSHSFGTAIPHVFLTGISFWSLRKLPENSPFGIACYSFYVASGILGIITYGAPTHGLKIRNIYYKLWNISMTIGLPLYTTQLYLSSGISLEISILNMLLPLTLLFKLIKVHIQPNMLCTASVALLSAYKGNYYGISTAISCFIAEFGIHMINGEVPPKDLFTYALSFAQFFSLKALLESVLLKSLESGNSISVMQTF</sequence>
<proteinExistence type="predicted"/>
<feature type="transmembrane region" description="Helical" evidence="1">
    <location>
        <begin position="62"/>
        <end position="84"/>
    </location>
</feature>
<dbReference type="EMBL" id="HBUF01023168">
    <property type="protein sequence ID" value="CAG6611883.1"/>
    <property type="molecule type" value="Transcribed_RNA"/>
</dbReference>
<dbReference type="EMBL" id="HBUF01647935">
    <property type="protein sequence ID" value="CAG6786302.1"/>
    <property type="molecule type" value="Transcribed_RNA"/>
</dbReference>
<dbReference type="EMBL" id="HBUF01647941">
    <property type="protein sequence ID" value="CAG6786328.1"/>
    <property type="molecule type" value="Transcribed_RNA"/>
</dbReference>
<dbReference type="EMBL" id="HBUF01647934">
    <property type="protein sequence ID" value="CAG6786297.1"/>
    <property type="molecule type" value="Transcribed_RNA"/>
</dbReference>
<dbReference type="EMBL" id="HBUF01023169">
    <property type="protein sequence ID" value="CAG6611884.1"/>
    <property type="molecule type" value="Transcribed_RNA"/>
</dbReference>
<dbReference type="EMBL" id="HBUF01023170">
    <property type="protein sequence ID" value="CAG6611885.1"/>
    <property type="molecule type" value="Transcribed_RNA"/>
</dbReference>
<dbReference type="EMBL" id="HBUF01647937">
    <property type="protein sequence ID" value="CAG6786315.1"/>
    <property type="molecule type" value="Transcribed_RNA"/>
</dbReference>
<protein>
    <submittedName>
        <fullName evidence="2">Uncharacterized protein</fullName>
    </submittedName>
</protein>
<dbReference type="EMBL" id="HBUF01647946">
    <property type="protein sequence ID" value="CAG6786359.1"/>
    <property type="molecule type" value="Transcribed_RNA"/>
</dbReference>
<keyword evidence="1" id="KW-1133">Transmembrane helix</keyword>
<reference evidence="2" key="1">
    <citation type="submission" date="2021-05" db="EMBL/GenBank/DDBJ databases">
        <authorList>
            <person name="Alioto T."/>
            <person name="Alioto T."/>
            <person name="Gomez Garrido J."/>
        </authorList>
    </citation>
    <scope>NUCLEOTIDE SEQUENCE</scope>
</reference>
<feature type="transmembrane region" description="Helical" evidence="1">
    <location>
        <begin position="31"/>
        <end position="50"/>
    </location>
</feature>
<dbReference type="EMBL" id="HBUF01647954">
    <property type="protein sequence ID" value="CAG6786392.1"/>
    <property type="molecule type" value="Transcribed_RNA"/>
</dbReference>
<dbReference type="EMBL" id="HBUF01647948">
    <property type="protein sequence ID" value="CAG6786370.1"/>
    <property type="molecule type" value="Transcribed_RNA"/>
</dbReference>
<name>A0A8D9BJD4_9HEMI</name>